<comment type="similarity">
    <text evidence="1">Belongs to the short-chain dehydrogenases/reductases (SDR) family.</text>
</comment>
<dbReference type="InterPro" id="IPR051122">
    <property type="entry name" value="SDR_DHRS6-like"/>
</dbReference>
<proteinExistence type="inferred from homology"/>
<protein>
    <submittedName>
        <fullName evidence="3">Short chain dehydrogenase</fullName>
    </submittedName>
</protein>
<dbReference type="SUPFAM" id="SSF51735">
    <property type="entry name" value="NAD(P)-binding Rossmann-fold domains"/>
    <property type="match status" value="1"/>
</dbReference>
<keyword evidence="2" id="KW-0560">Oxidoreductase</keyword>
<accession>A0A7I9VHB2</accession>
<dbReference type="PRINTS" id="PR00081">
    <property type="entry name" value="GDHRDH"/>
</dbReference>
<dbReference type="AlphaFoldDB" id="A0A7I9VHB2"/>
<evidence type="ECO:0000256" key="1">
    <source>
        <dbReference type="ARBA" id="ARBA00006484"/>
    </source>
</evidence>
<evidence type="ECO:0000313" key="3">
    <source>
        <dbReference type="EMBL" id="GEJ55538.1"/>
    </source>
</evidence>
<sequence length="199" mass="20568">MKVVVIGATGTIGKAVAEALAPRHEVVRVARHGAVQADLEDPASLARLFETVRDVDAVVCCAGSAAFKPLAQLADADFELGLRSKLMGQVHLVQAAAPRLRDRGSITLTGGVLAHEPMPGGAAISLVNAALEGFVAGAALELPRGLRVNVVSPPWITETLKALKMDPSIGIPAAACAKAYLAAVEGKHQGETLEARKFA</sequence>
<keyword evidence="4" id="KW-1185">Reference proteome</keyword>
<dbReference type="GO" id="GO:0016491">
    <property type="term" value="F:oxidoreductase activity"/>
    <property type="evidence" value="ECO:0007669"/>
    <property type="project" value="UniProtKB-KW"/>
</dbReference>
<dbReference type="PANTHER" id="PTHR43477:SF1">
    <property type="entry name" value="DIHYDROANTICAPSIN 7-DEHYDROGENASE"/>
    <property type="match status" value="1"/>
</dbReference>
<dbReference type="NCBIfam" id="NF005754">
    <property type="entry name" value="PRK07578.1"/>
    <property type="match status" value="1"/>
</dbReference>
<dbReference type="Gene3D" id="3.40.50.720">
    <property type="entry name" value="NAD(P)-binding Rossmann-like Domain"/>
    <property type="match status" value="1"/>
</dbReference>
<dbReference type="CDD" id="cd11731">
    <property type="entry name" value="Lin1944_like_SDR_c"/>
    <property type="match status" value="1"/>
</dbReference>
<dbReference type="Proteomes" id="UP000503640">
    <property type="component" value="Unassembled WGS sequence"/>
</dbReference>
<dbReference type="Pfam" id="PF13561">
    <property type="entry name" value="adh_short_C2"/>
    <property type="match status" value="1"/>
</dbReference>
<evidence type="ECO:0000313" key="4">
    <source>
        <dbReference type="Proteomes" id="UP000503640"/>
    </source>
</evidence>
<dbReference type="PANTHER" id="PTHR43477">
    <property type="entry name" value="DIHYDROANTICAPSIN 7-DEHYDROGENASE"/>
    <property type="match status" value="1"/>
</dbReference>
<organism evidence="3 4">
    <name type="scientific">Anaeromyxobacter diazotrophicus</name>
    <dbReference type="NCBI Taxonomy" id="2590199"/>
    <lineage>
        <taxon>Bacteria</taxon>
        <taxon>Pseudomonadati</taxon>
        <taxon>Myxococcota</taxon>
        <taxon>Myxococcia</taxon>
        <taxon>Myxococcales</taxon>
        <taxon>Cystobacterineae</taxon>
        <taxon>Anaeromyxobacteraceae</taxon>
        <taxon>Anaeromyxobacter</taxon>
    </lineage>
</organism>
<evidence type="ECO:0000256" key="2">
    <source>
        <dbReference type="ARBA" id="ARBA00023002"/>
    </source>
</evidence>
<dbReference type="InterPro" id="IPR036291">
    <property type="entry name" value="NAD(P)-bd_dom_sf"/>
</dbReference>
<dbReference type="RefSeq" id="WP_176062331.1">
    <property type="nucleotide sequence ID" value="NZ_BJTG01000001.1"/>
</dbReference>
<reference evidence="4" key="1">
    <citation type="journal article" date="2020" name="Appl. Environ. Microbiol.">
        <title>Diazotrophic Anaeromyxobacter Isolates from Soils.</title>
        <authorList>
            <person name="Masuda Y."/>
            <person name="Yamanaka H."/>
            <person name="Xu Z.X."/>
            <person name="Shiratori Y."/>
            <person name="Aono T."/>
            <person name="Amachi S."/>
            <person name="Senoo K."/>
            <person name="Itoh H."/>
        </authorList>
    </citation>
    <scope>NUCLEOTIDE SEQUENCE [LARGE SCALE GENOMIC DNA]</scope>
    <source>
        <strain evidence="4">R267</strain>
    </source>
</reference>
<gene>
    <name evidence="3" type="ORF">AMYX_02790</name>
</gene>
<dbReference type="EMBL" id="BJTG01000001">
    <property type="protein sequence ID" value="GEJ55538.1"/>
    <property type="molecule type" value="Genomic_DNA"/>
</dbReference>
<dbReference type="InterPro" id="IPR002347">
    <property type="entry name" value="SDR_fam"/>
</dbReference>
<name>A0A7I9VHB2_9BACT</name>
<comment type="caution">
    <text evidence="3">The sequence shown here is derived from an EMBL/GenBank/DDBJ whole genome shotgun (WGS) entry which is preliminary data.</text>
</comment>